<feature type="compositionally biased region" description="Low complexity" evidence="1">
    <location>
        <begin position="317"/>
        <end position="331"/>
    </location>
</feature>
<name>A0A150GV12_GONPE</name>
<evidence type="ECO:0000313" key="2">
    <source>
        <dbReference type="EMBL" id="KXZ53717.1"/>
    </source>
</evidence>
<comment type="caution">
    <text evidence="2">The sequence shown here is derived from an EMBL/GenBank/DDBJ whole genome shotgun (WGS) entry which is preliminary data.</text>
</comment>
<gene>
    <name evidence="2" type="ORF">GPECTOR_6g634</name>
</gene>
<dbReference type="Proteomes" id="UP000075714">
    <property type="component" value="Unassembled WGS sequence"/>
</dbReference>
<proteinExistence type="predicted"/>
<evidence type="ECO:0000313" key="3">
    <source>
        <dbReference type="Proteomes" id="UP000075714"/>
    </source>
</evidence>
<evidence type="ECO:0000256" key="1">
    <source>
        <dbReference type="SAM" id="MobiDB-lite"/>
    </source>
</evidence>
<accession>A0A150GV12</accession>
<keyword evidence="3" id="KW-1185">Reference proteome</keyword>
<dbReference type="AlphaFoldDB" id="A0A150GV12"/>
<feature type="compositionally biased region" description="Low complexity" evidence="1">
    <location>
        <begin position="285"/>
        <end position="300"/>
    </location>
</feature>
<sequence>MFPTTSLTSSSQKASKVGCPELGLGIGCSWDLDGEAPEPPAAAPLSPRFMEPLFINNSAFEDALSSEPSTTASSPASSPSFSARCPFARMNALFEQLSDDGVHQQAPLLAEASESLVAPLSLSSLEILLIGNSAFEDAPSSEPTAAIASPSFAGCCLCLHINGLFDEPRCDDVGASPPPSPCSPEGADKAPLHLTMEQLPSQEACCASPNLTAGGNGGAAAEPLDPPQQEEAISVGRQESAATGSLPPRCRQSQLPPAARLASRRAMEVVRSPPPPSSGLRKVAKASAPPAVPVRPAAVRPKAHRQPDVTAPSLKPAARSQRQQQRAVEAASVDRPRWRS</sequence>
<protein>
    <submittedName>
        <fullName evidence="2">Uncharacterized protein</fullName>
    </submittedName>
</protein>
<reference evidence="3" key="1">
    <citation type="journal article" date="2016" name="Nat. Commun.">
        <title>The Gonium pectorale genome demonstrates co-option of cell cycle regulation during the evolution of multicellularity.</title>
        <authorList>
            <person name="Hanschen E.R."/>
            <person name="Marriage T.N."/>
            <person name="Ferris P.J."/>
            <person name="Hamaji T."/>
            <person name="Toyoda A."/>
            <person name="Fujiyama A."/>
            <person name="Neme R."/>
            <person name="Noguchi H."/>
            <person name="Minakuchi Y."/>
            <person name="Suzuki M."/>
            <person name="Kawai-Toyooka H."/>
            <person name="Smith D.R."/>
            <person name="Sparks H."/>
            <person name="Anderson J."/>
            <person name="Bakaric R."/>
            <person name="Luria V."/>
            <person name="Karger A."/>
            <person name="Kirschner M.W."/>
            <person name="Durand P.M."/>
            <person name="Michod R.E."/>
            <person name="Nozaki H."/>
            <person name="Olson B.J."/>
        </authorList>
    </citation>
    <scope>NUCLEOTIDE SEQUENCE [LARGE SCALE GENOMIC DNA]</scope>
    <source>
        <strain evidence="3">NIES-2863</strain>
    </source>
</reference>
<feature type="region of interest" description="Disordered" evidence="1">
    <location>
        <begin position="215"/>
        <end position="340"/>
    </location>
</feature>
<organism evidence="2 3">
    <name type="scientific">Gonium pectorale</name>
    <name type="common">Green alga</name>
    <dbReference type="NCBI Taxonomy" id="33097"/>
    <lineage>
        <taxon>Eukaryota</taxon>
        <taxon>Viridiplantae</taxon>
        <taxon>Chlorophyta</taxon>
        <taxon>core chlorophytes</taxon>
        <taxon>Chlorophyceae</taxon>
        <taxon>CS clade</taxon>
        <taxon>Chlamydomonadales</taxon>
        <taxon>Volvocaceae</taxon>
        <taxon>Gonium</taxon>
    </lineage>
</organism>
<dbReference type="EMBL" id="LSYV01000007">
    <property type="protein sequence ID" value="KXZ53717.1"/>
    <property type="molecule type" value="Genomic_DNA"/>
</dbReference>